<keyword evidence="11" id="KW-1185">Reference proteome</keyword>
<keyword evidence="4 7" id="KW-0808">Transferase</keyword>
<dbReference type="NCBIfam" id="TIGR00755">
    <property type="entry name" value="ksgA"/>
    <property type="match status" value="1"/>
</dbReference>
<evidence type="ECO:0000256" key="1">
    <source>
        <dbReference type="ARBA" id="ARBA00022490"/>
    </source>
</evidence>
<name>A0A0S7BMV2_9CHLR</name>
<proteinExistence type="inferred from homology"/>
<dbReference type="InterPro" id="IPR001737">
    <property type="entry name" value="KsgA/Erm"/>
</dbReference>
<dbReference type="GO" id="GO:0052908">
    <property type="term" value="F:16S rRNA (adenine(1518)-N(6)/adenine(1519)-N(6))-dimethyltransferase activity"/>
    <property type="evidence" value="ECO:0007669"/>
    <property type="project" value="UniProtKB-EC"/>
</dbReference>
<keyword evidence="5 7" id="KW-0949">S-adenosyl-L-methionine</keyword>
<dbReference type="InterPro" id="IPR029063">
    <property type="entry name" value="SAM-dependent_MTases_sf"/>
</dbReference>
<dbReference type="GO" id="GO:0005829">
    <property type="term" value="C:cytosol"/>
    <property type="evidence" value="ECO:0007669"/>
    <property type="project" value="TreeGrafter"/>
</dbReference>
<dbReference type="Pfam" id="PF00398">
    <property type="entry name" value="RrnaAD"/>
    <property type="match status" value="1"/>
</dbReference>
<evidence type="ECO:0000256" key="3">
    <source>
        <dbReference type="ARBA" id="ARBA00022603"/>
    </source>
</evidence>
<dbReference type="PANTHER" id="PTHR11727:SF7">
    <property type="entry name" value="DIMETHYLADENOSINE TRANSFERASE-RELATED"/>
    <property type="match status" value="1"/>
</dbReference>
<keyword evidence="6 7" id="KW-0694">RNA-binding</keyword>
<dbReference type="PANTHER" id="PTHR11727">
    <property type="entry name" value="DIMETHYLADENOSINE TRANSFERASE"/>
    <property type="match status" value="1"/>
</dbReference>
<dbReference type="SUPFAM" id="SSF53335">
    <property type="entry name" value="S-adenosyl-L-methionine-dependent methyltransferases"/>
    <property type="match status" value="1"/>
</dbReference>
<dbReference type="EMBL" id="DF967972">
    <property type="protein sequence ID" value="GAP15586.1"/>
    <property type="molecule type" value="Genomic_DNA"/>
</dbReference>
<dbReference type="GO" id="GO:0003723">
    <property type="term" value="F:RNA binding"/>
    <property type="evidence" value="ECO:0007669"/>
    <property type="project" value="UniProtKB-UniRule"/>
</dbReference>
<comment type="catalytic activity">
    <reaction evidence="7">
        <text>adenosine(1518)/adenosine(1519) in 16S rRNA + 4 S-adenosyl-L-methionine = N(6)-dimethyladenosine(1518)/N(6)-dimethyladenosine(1519) in 16S rRNA + 4 S-adenosyl-L-homocysteine + 4 H(+)</text>
        <dbReference type="Rhea" id="RHEA:19609"/>
        <dbReference type="Rhea" id="RHEA-COMP:10232"/>
        <dbReference type="Rhea" id="RHEA-COMP:10233"/>
        <dbReference type="ChEBI" id="CHEBI:15378"/>
        <dbReference type="ChEBI" id="CHEBI:57856"/>
        <dbReference type="ChEBI" id="CHEBI:59789"/>
        <dbReference type="ChEBI" id="CHEBI:74411"/>
        <dbReference type="ChEBI" id="CHEBI:74493"/>
        <dbReference type="EC" id="2.1.1.182"/>
    </reaction>
</comment>
<dbReference type="InterPro" id="IPR011530">
    <property type="entry name" value="rRNA_adenine_dimethylase"/>
</dbReference>
<feature type="binding site" evidence="7 8">
    <location>
        <position position="29"/>
    </location>
    <ligand>
        <name>S-adenosyl-L-methionine</name>
        <dbReference type="ChEBI" id="CHEBI:59789"/>
    </ligand>
</feature>
<keyword evidence="3 7" id="KW-0489">Methyltransferase</keyword>
<comment type="similarity">
    <text evidence="7">Belongs to the class I-like SAM-binding methyltransferase superfamily. rRNA adenine N(6)-methyltransferase family. RsmA subfamily.</text>
</comment>
<protein>
    <recommendedName>
        <fullName evidence="7">Ribosomal RNA small subunit methyltransferase A</fullName>
        <ecNumber evidence="7">2.1.1.182</ecNumber>
    </recommendedName>
    <alternativeName>
        <fullName evidence="7">16S rRNA (adenine(1518)-N(6)/adenine(1519)-N(6))-dimethyltransferase</fullName>
    </alternativeName>
    <alternativeName>
        <fullName evidence="7">16S rRNA dimethyladenosine transferase</fullName>
    </alternativeName>
    <alternativeName>
        <fullName evidence="7">16S rRNA dimethylase</fullName>
    </alternativeName>
    <alternativeName>
        <fullName evidence="7">S-adenosylmethionine-6-N', N'-adenosyl(rRNA) dimethyltransferase</fullName>
    </alternativeName>
</protein>
<gene>
    <name evidence="7" type="primary">rsmA</name>
    <name evidence="7" type="synonym">ksgA</name>
    <name evidence="10" type="ORF">LARV_03377</name>
</gene>
<dbReference type="OrthoDB" id="9814755at2"/>
<evidence type="ECO:0000256" key="4">
    <source>
        <dbReference type="ARBA" id="ARBA00022679"/>
    </source>
</evidence>
<organism evidence="10">
    <name type="scientific">Longilinea arvoryzae</name>
    <dbReference type="NCBI Taxonomy" id="360412"/>
    <lineage>
        <taxon>Bacteria</taxon>
        <taxon>Bacillati</taxon>
        <taxon>Chloroflexota</taxon>
        <taxon>Anaerolineae</taxon>
        <taxon>Anaerolineales</taxon>
        <taxon>Anaerolineaceae</taxon>
        <taxon>Longilinea</taxon>
    </lineage>
</organism>
<accession>A0A0S7BMV2</accession>
<dbReference type="RefSeq" id="WP_075074757.1">
    <property type="nucleotide sequence ID" value="NZ_DF967972.1"/>
</dbReference>
<comment type="subcellular location">
    <subcellularLocation>
        <location evidence="7">Cytoplasm</location>
    </subcellularLocation>
</comment>
<dbReference type="AlphaFoldDB" id="A0A0S7BMV2"/>
<dbReference type="Proteomes" id="UP000055060">
    <property type="component" value="Unassembled WGS sequence"/>
</dbReference>
<evidence type="ECO:0000259" key="9">
    <source>
        <dbReference type="SMART" id="SM00650"/>
    </source>
</evidence>
<dbReference type="InterPro" id="IPR020598">
    <property type="entry name" value="rRNA_Ade_methylase_Trfase_N"/>
</dbReference>
<dbReference type="FunFam" id="3.40.50.150:FF:000023">
    <property type="entry name" value="Ribosomal RNA small subunit methyltransferase A"/>
    <property type="match status" value="1"/>
</dbReference>
<evidence type="ECO:0000256" key="6">
    <source>
        <dbReference type="ARBA" id="ARBA00022884"/>
    </source>
</evidence>
<evidence type="ECO:0000256" key="2">
    <source>
        <dbReference type="ARBA" id="ARBA00022552"/>
    </source>
</evidence>
<dbReference type="CDD" id="cd02440">
    <property type="entry name" value="AdoMet_MTases"/>
    <property type="match status" value="1"/>
</dbReference>
<sequence length="280" mass="30657">MTKSAELSVPALMRKYGLSARKSLGQNFLLDEAALEKVVAAAEIPAQATVLEIGPGLGSLTRHLARAADRVVAVELDQNLIPALQEVLSAEKNVTILHGDILEQNIPALVSDPGYLVVANIPYYITSAVIRHLLEAPVRPSRLVLTMQKEVADRICAKPGDLSLLALSVQVYGEPRPVARIPAGAFYPPPNVDSMVLRVDLYPEPRIPNDQLNDFFRLAKMGFAQKRKTLRNTLSAGLHWAPEKAAQMLAAAEIDPMRRAETLSLAEWARLVCVYRETAK</sequence>
<dbReference type="HAMAP" id="MF_00607">
    <property type="entry name" value="16SrRNA_methyltr_A"/>
    <property type="match status" value="1"/>
</dbReference>
<dbReference type="InterPro" id="IPR023165">
    <property type="entry name" value="rRNA_Ade_diMease-like_C"/>
</dbReference>
<keyword evidence="2 7" id="KW-0698">rRNA processing</keyword>
<evidence type="ECO:0000256" key="5">
    <source>
        <dbReference type="ARBA" id="ARBA00022691"/>
    </source>
</evidence>
<evidence type="ECO:0000256" key="8">
    <source>
        <dbReference type="PROSITE-ProRule" id="PRU01026"/>
    </source>
</evidence>
<keyword evidence="1 7" id="KW-0963">Cytoplasm</keyword>
<evidence type="ECO:0000256" key="7">
    <source>
        <dbReference type="HAMAP-Rule" id="MF_00607"/>
    </source>
</evidence>
<dbReference type="InterPro" id="IPR020596">
    <property type="entry name" value="rRNA_Ade_Mease_Trfase_CS"/>
</dbReference>
<evidence type="ECO:0000313" key="11">
    <source>
        <dbReference type="Proteomes" id="UP000055060"/>
    </source>
</evidence>
<feature type="binding site" evidence="7 8">
    <location>
        <position position="100"/>
    </location>
    <ligand>
        <name>S-adenosyl-L-methionine</name>
        <dbReference type="ChEBI" id="CHEBI:59789"/>
    </ligand>
</feature>
<dbReference type="Gene3D" id="3.40.50.150">
    <property type="entry name" value="Vaccinia Virus protein VP39"/>
    <property type="match status" value="1"/>
</dbReference>
<dbReference type="EC" id="2.1.1.182" evidence="7"/>
<feature type="binding site" evidence="7 8">
    <location>
        <position position="54"/>
    </location>
    <ligand>
        <name>S-adenosyl-L-methionine</name>
        <dbReference type="ChEBI" id="CHEBI:59789"/>
    </ligand>
</feature>
<feature type="binding site" evidence="7 8">
    <location>
        <position position="120"/>
    </location>
    <ligand>
        <name>S-adenosyl-L-methionine</name>
        <dbReference type="ChEBI" id="CHEBI:59789"/>
    </ligand>
</feature>
<feature type="binding site" evidence="7 8">
    <location>
        <position position="27"/>
    </location>
    <ligand>
        <name>S-adenosyl-L-methionine</name>
        <dbReference type="ChEBI" id="CHEBI:59789"/>
    </ligand>
</feature>
<dbReference type="PROSITE" id="PS01131">
    <property type="entry name" value="RRNA_A_DIMETH"/>
    <property type="match status" value="1"/>
</dbReference>
<dbReference type="STRING" id="360412.LARV_03377"/>
<dbReference type="Gene3D" id="1.10.8.100">
    <property type="entry name" value="Ribosomal RNA adenine dimethylase-like, domain 2"/>
    <property type="match status" value="1"/>
</dbReference>
<evidence type="ECO:0000313" key="10">
    <source>
        <dbReference type="EMBL" id="GAP15586.1"/>
    </source>
</evidence>
<comment type="function">
    <text evidence="7">Specifically dimethylates two adjacent adenosines (A1518 and A1519) in the loop of a conserved hairpin near the 3'-end of 16S rRNA in the 30S particle. May play a critical role in biogenesis of 30S subunits.</text>
</comment>
<reference evidence="10" key="1">
    <citation type="submission" date="2015-07" db="EMBL/GenBank/DDBJ databases">
        <title>Draft Genome Sequences of Anaerolinea thermolimosa IMO-1, Bellilinea caldifistulae GOMI-1, Leptolinea tardivitalis YMTK-2, Levilinea saccharolytica KIBI-1,Longilinea arvoryzae KOME-1, Previously Described as Members of the Anaerolineaceae (Chloroflexi).</title>
        <authorList>
            <person name="Sekiguchi Y."/>
            <person name="Ohashi A."/>
            <person name="Matsuura N."/>
            <person name="Tourlousse M.D."/>
        </authorList>
    </citation>
    <scope>NUCLEOTIDE SEQUENCE [LARGE SCALE GENOMIC DNA]</scope>
    <source>
        <strain evidence="10">KOME-1</strain>
    </source>
</reference>
<dbReference type="PROSITE" id="PS51689">
    <property type="entry name" value="SAM_RNA_A_N6_MT"/>
    <property type="match status" value="1"/>
</dbReference>
<dbReference type="SMART" id="SM00650">
    <property type="entry name" value="rADc"/>
    <property type="match status" value="1"/>
</dbReference>
<feature type="domain" description="Ribosomal RNA adenine methylase transferase N-terminal" evidence="9">
    <location>
        <begin position="34"/>
        <end position="203"/>
    </location>
</feature>
<feature type="binding site" evidence="7 8">
    <location>
        <position position="75"/>
    </location>
    <ligand>
        <name>S-adenosyl-L-methionine</name>
        <dbReference type="ChEBI" id="CHEBI:59789"/>
    </ligand>
</feature>